<accession>A0A1W5ZQQ0</accession>
<dbReference type="InterPro" id="IPR006115">
    <property type="entry name" value="6PGDH_NADP-bd"/>
</dbReference>
<dbReference type="OrthoDB" id="9786703at2"/>
<evidence type="ECO:0000256" key="3">
    <source>
        <dbReference type="ARBA" id="ARBA00023027"/>
    </source>
</evidence>
<feature type="domain" description="6-phosphogluconate dehydrogenase NADP-binding" evidence="5">
    <location>
        <begin position="50"/>
        <end position="207"/>
    </location>
</feature>
<dbReference type="InterPro" id="IPR013328">
    <property type="entry name" value="6PGD_dom2"/>
</dbReference>
<dbReference type="RefSeq" id="WP_085027314.1">
    <property type="nucleotide sequence ID" value="NZ_CP020772.1"/>
</dbReference>
<dbReference type="AlphaFoldDB" id="A0A1W5ZQQ0"/>
<dbReference type="Gene3D" id="1.10.1040.10">
    <property type="entry name" value="N-(1-d-carboxylethyl)-l-norvaline Dehydrogenase, domain 2"/>
    <property type="match status" value="1"/>
</dbReference>
<dbReference type="SUPFAM" id="SSF48179">
    <property type="entry name" value="6-phosphogluconate dehydrogenase C-terminal domain-like"/>
    <property type="match status" value="1"/>
</dbReference>
<sequence length="339" mass="37115">MKSEFHESNDKQQVTFYTKGDLFFFYIVFVTCYNWNKSNLERERHMPNKTIGFIGTGVMGKSMVRNLMKAGYELNVFTRTKEKANDLLAEGANWQDSVASLAAHSDIIITIVGYPSDVEEVYFGAEGILENAKPGSFIIDMTTSSPDLAQEIAEKAKAADIYAYDAPVSGGDVGARNGKLTIMVGGDQEQFEEIQPVFQAMGENIVLQGEAGAGQHTKMSNQIAIASGMMGVCEAITYAEKAGLDPKKVLSSIEFGAAGSWSLSNLGPRMIDGNFDPGFYVKHFIKDMKIAIDSAEKMQIPVPGLKLAKQLYEELSEAGGDNDGTQSLYKYYQMMTPVS</sequence>
<feature type="active site" evidence="4">
    <location>
        <position position="218"/>
    </location>
</feature>
<dbReference type="STRING" id="402384.HM131_01685"/>
<dbReference type="PANTHER" id="PTHR43060">
    <property type="entry name" value="3-HYDROXYISOBUTYRATE DEHYDROGENASE-LIKE 1, MITOCHONDRIAL-RELATED"/>
    <property type="match status" value="1"/>
</dbReference>
<feature type="domain" description="3-hydroxyisobutyrate dehydrogenase-like NAD-binding" evidence="6">
    <location>
        <begin position="212"/>
        <end position="332"/>
    </location>
</feature>
<comment type="similarity">
    <text evidence="1">Belongs to the HIBADH-related family.</text>
</comment>
<organism evidence="7 8">
    <name type="scientific">Halobacillus mangrovi</name>
    <dbReference type="NCBI Taxonomy" id="402384"/>
    <lineage>
        <taxon>Bacteria</taxon>
        <taxon>Bacillati</taxon>
        <taxon>Bacillota</taxon>
        <taxon>Bacilli</taxon>
        <taxon>Bacillales</taxon>
        <taxon>Bacillaceae</taxon>
        <taxon>Halobacillus</taxon>
    </lineage>
</organism>
<dbReference type="GO" id="GO:0016491">
    <property type="term" value="F:oxidoreductase activity"/>
    <property type="evidence" value="ECO:0007669"/>
    <property type="project" value="UniProtKB-KW"/>
</dbReference>
<gene>
    <name evidence="7" type="ORF">HM131_01685</name>
</gene>
<proteinExistence type="inferred from homology"/>
<dbReference type="SUPFAM" id="SSF51735">
    <property type="entry name" value="NAD(P)-binding Rossmann-fold domains"/>
    <property type="match status" value="1"/>
</dbReference>
<reference evidence="7 8" key="1">
    <citation type="submission" date="2017-04" db="EMBL/GenBank/DDBJ databases">
        <title>The whole genome sequencing and assembly of Halobacillus mangrovi strain.</title>
        <authorList>
            <person name="Lee S.-J."/>
            <person name="Park M.-K."/>
            <person name="Kim J.-Y."/>
            <person name="Lee Y.-J."/>
            <person name="Yi H."/>
            <person name="Bahn Y.-S."/>
            <person name="Kim J.F."/>
            <person name="Lee D.-W."/>
        </authorList>
    </citation>
    <scope>NUCLEOTIDE SEQUENCE [LARGE SCALE GENOMIC DNA]</scope>
    <source>
        <strain evidence="7 8">KTB 131</strain>
    </source>
</reference>
<dbReference type="EMBL" id="CP020772">
    <property type="protein sequence ID" value="ARI75613.1"/>
    <property type="molecule type" value="Genomic_DNA"/>
</dbReference>
<dbReference type="PIRSF" id="PIRSF000103">
    <property type="entry name" value="HIBADH"/>
    <property type="match status" value="1"/>
</dbReference>
<dbReference type="InterPro" id="IPR015815">
    <property type="entry name" value="HIBADH-related"/>
</dbReference>
<keyword evidence="3" id="KW-0520">NAD</keyword>
<keyword evidence="8" id="KW-1185">Reference proteome</keyword>
<name>A0A1W5ZQQ0_9BACI</name>
<evidence type="ECO:0000256" key="2">
    <source>
        <dbReference type="ARBA" id="ARBA00023002"/>
    </source>
</evidence>
<dbReference type="PANTHER" id="PTHR43060:SF15">
    <property type="entry name" value="3-HYDROXYISOBUTYRATE DEHYDROGENASE-LIKE 1, MITOCHONDRIAL-RELATED"/>
    <property type="match status" value="1"/>
</dbReference>
<dbReference type="GO" id="GO:0051287">
    <property type="term" value="F:NAD binding"/>
    <property type="evidence" value="ECO:0007669"/>
    <property type="project" value="InterPro"/>
</dbReference>
<evidence type="ECO:0000259" key="5">
    <source>
        <dbReference type="Pfam" id="PF03446"/>
    </source>
</evidence>
<dbReference type="KEGG" id="hmn:HM131_01685"/>
<protein>
    <submittedName>
        <fullName evidence="7">Oxidoreductase</fullName>
    </submittedName>
</protein>
<dbReference type="InterPro" id="IPR008927">
    <property type="entry name" value="6-PGluconate_DH-like_C_sf"/>
</dbReference>
<dbReference type="GO" id="GO:0050661">
    <property type="term" value="F:NADP binding"/>
    <property type="evidence" value="ECO:0007669"/>
    <property type="project" value="InterPro"/>
</dbReference>
<evidence type="ECO:0000259" key="6">
    <source>
        <dbReference type="Pfam" id="PF14833"/>
    </source>
</evidence>
<dbReference type="Pfam" id="PF03446">
    <property type="entry name" value="NAD_binding_2"/>
    <property type="match status" value="1"/>
</dbReference>
<evidence type="ECO:0000256" key="4">
    <source>
        <dbReference type="PIRSR" id="PIRSR000103-1"/>
    </source>
</evidence>
<evidence type="ECO:0000313" key="8">
    <source>
        <dbReference type="Proteomes" id="UP000192527"/>
    </source>
</evidence>
<dbReference type="Proteomes" id="UP000192527">
    <property type="component" value="Chromosome"/>
</dbReference>
<dbReference type="InterPro" id="IPR029154">
    <property type="entry name" value="HIBADH-like_NADP-bd"/>
</dbReference>
<evidence type="ECO:0000313" key="7">
    <source>
        <dbReference type="EMBL" id="ARI75613.1"/>
    </source>
</evidence>
<dbReference type="Gene3D" id="3.40.50.720">
    <property type="entry name" value="NAD(P)-binding Rossmann-like Domain"/>
    <property type="match status" value="1"/>
</dbReference>
<dbReference type="InterPro" id="IPR036291">
    <property type="entry name" value="NAD(P)-bd_dom_sf"/>
</dbReference>
<evidence type="ECO:0000256" key="1">
    <source>
        <dbReference type="ARBA" id="ARBA00009080"/>
    </source>
</evidence>
<dbReference type="Pfam" id="PF14833">
    <property type="entry name" value="NAD_binding_11"/>
    <property type="match status" value="1"/>
</dbReference>
<keyword evidence="2" id="KW-0560">Oxidoreductase</keyword>